<evidence type="ECO:0000256" key="5">
    <source>
        <dbReference type="SAM" id="MobiDB-lite"/>
    </source>
</evidence>
<comment type="caution">
    <text evidence="6">The sequence shown here is derived from an EMBL/GenBank/DDBJ whole genome shotgun (WGS) entry which is preliminary data.</text>
</comment>
<dbReference type="GO" id="GO:0042797">
    <property type="term" value="P:tRNA transcription by RNA polymerase III"/>
    <property type="evidence" value="ECO:0007669"/>
    <property type="project" value="TreeGrafter"/>
</dbReference>
<comment type="subcellular location">
    <subcellularLocation>
        <location evidence="1">Nucleus</location>
    </subcellularLocation>
</comment>
<dbReference type="OrthoDB" id="5836119at2759"/>
<evidence type="ECO:0000256" key="1">
    <source>
        <dbReference type="ARBA" id="ARBA00004123"/>
    </source>
</evidence>
<evidence type="ECO:0008006" key="8">
    <source>
        <dbReference type="Google" id="ProtNLM"/>
    </source>
</evidence>
<evidence type="ECO:0000256" key="4">
    <source>
        <dbReference type="ARBA" id="ARBA00023242"/>
    </source>
</evidence>
<dbReference type="PANTHER" id="PTHR13408">
    <property type="entry name" value="DNA-DIRECTED RNA POLYMERASE III"/>
    <property type="match status" value="1"/>
</dbReference>
<evidence type="ECO:0000313" key="7">
    <source>
        <dbReference type="Proteomes" id="UP000237438"/>
    </source>
</evidence>
<sequence>MPPKNVRRPVRGKDQGFQATSDPRAVDSIDAVSNLNESSASLNAGTRGARGGSRVSTAMPVSSRFKPKNVRRSAMELADIAKKEEVRRAAALAEHARQQARLARGRGKQRGRGDMMGRGRGTTSSANSIFGITPEGLKKESGMMSLRSNGAASSGGGRPTASISVKREVSNYSASGGLGISEMNTKNNFTPQYPGEDEDVIRVDIEQINLISDDEEEAESNDADNLRNLDKGKSQVKGGLRPVRLYREEHKERTTIVKTKSDMPALSKADIQEDSEEGLFVTDGTRPSVGIATGGLEPQIKREPTLDETTKDFSPPSLHDVLNVSMPLAQPDNIRTLRPGPERDPTQKKKQSINKNANFVIQTEEDRAEYERHLVDLEILANELGSLQKCTSAKIQDFDGDKNMEKTEDLEEEQDKKDGRLYLFQFPPVLPPLLNPQTEEKLDCNIVVKNEFNEPAQELETVADSIAGKGKAREVDSTAQLPSAVKLEVEGESTDQKENIATRTEIIHEEGFIGKLIVRESGKVELCWGGTRLLVSRGVDAKFLTTGVIVDNVERGPAGGGAPEGRAFGMGQIMGKFVVTPDWMSMV</sequence>
<feature type="compositionally biased region" description="Basic residues" evidence="5">
    <location>
        <begin position="1"/>
        <end position="10"/>
    </location>
</feature>
<name>A0A2S4PS71_9PEZI</name>
<dbReference type="PANTHER" id="PTHR13408:SF0">
    <property type="entry name" value="DNA-DIRECTED RNA POLYMERASE III SUBUNIT RPC4"/>
    <property type="match status" value="1"/>
</dbReference>
<keyword evidence="3" id="KW-0804">Transcription</keyword>
<feature type="region of interest" description="Disordered" evidence="5">
    <location>
        <begin position="1"/>
        <end position="25"/>
    </location>
</feature>
<keyword evidence="4" id="KW-0539">Nucleus</keyword>
<evidence type="ECO:0000256" key="3">
    <source>
        <dbReference type="ARBA" id="ARBA00023163"/>
    </source>
</evidence>
<feature type="region of interest" description="Disordered" evidence="5">
    <location>
        <begin position="100"/>
        <end position="130"/>
    </location>
</feature>
<evidence type="ECO:0000256" key="2">
    <source>
        <dbReference type="ARBA" id="ARBA00022478"/>
    </source>
</evidence>
<dbReference type="GO" id="GO:0005666">
    <property type="term" value="C:RNA polymerase III complex"/>
    <property type="evidence" value="ECO:0007669"/>
    <property type="project" value="InterPro"/>
</dbReference>
<evidence type="ECO:0000313" key="6">
    <source>
        <dbReference type="EMBL" id="POS84880.1"/>
    </source>
</evidence>
<protein>
    <recommendedName>
        <fullName evidence="8">DNA-directed RNA polymerase III RPC4</fullName>
    </recommendedName>
</protein>
<reference evidence="6 7" key="1">
    <citation type="submission" date="2017-10" db="EMBL/GenBank/DDBJ databases">
        <title>Development of genomic resources for the powdery mildew, Erysiphe pulchra.</title>
        <authorList>
            <person name="Wadl P.A."/>
            <person name="Mack B.M."/>
            <person name="Moore G."/>
            <person name="Beltz S.B."/>
        </authorList>
    </citation>
    <scope>NUCLEOTIDE SEQUENCE [LARGE SCALE GENOMIC DNA]</scope>
    <source>
        <strain evidence="6">Cflorida</strain>
    </source>
</reference>
<dbReference type="GO" id="GO:0003677">
    <property type="term" value="F:DNA binding"/>
    <property type="evidence" value="ECO:0007669"/>
    <property type="project" value="InterPro"/>
</dbReference>
<dbReference type="AlphaFoldDB" id="A0A2S4PS71"/>
<accession>A0A2S4PS71</accession>
<proteinExistence type="predicted"/>
<dbReference type="Proteomes" id="UP000237438">
    <property type="component" value="Unassembled WGS sequence"/>
</dbReference>
<keyword evidence="7" id="KW-1185">Reference proteome</keyword>
<dbReference type="InterPro" id="IPR007811">
    <property type="entry name" value="RPC4"/>
</dbReference>
<feature type="region of interest" description="Disordered" evidence="5">
    <location>
        <begin position="213"/>
        <end position="235"/>
    </location>
</feature>
<feature type="compositionally biased region" description="Acidic residues" evidence="5">
    <location>
        <begin position="213"/>
        <end position="222"/>
    </location>
</feature>
<feature type="region of interest" description="Disordered" evidence="5">
    <location>
        <begin position="37"/>
        <end position="58"/>
    </location>
</feature>
<feature type="region of interest" description="Disordered" evidence="5">
    <location>
        <begin position="331"/>
        <end position="352"/>
    </location>
</feature>
<feature type="compositionally biased region" description="Basic and acidic residues" evidence="5">
    <location>
        <begin position="224"/>
        <end position="233"/>
    </location>
</feature>
<dbReference type="Pfam" id="PF05132">
    <property type="entry name" value="RNA_pol_Rpc4"/>
    <property type="match status" value="1"/>
</dbReference>
<gene>
    <name evidence="6" type="ORF">EPUL_004283</name>
</gene>
<organism evidence="6 7">
    <name type="scientific">Erysiphe pulchra</name>
    <dbReference type="NCBI Taxonomy" id="225359"/>
    <lineage>
        <taxon>Eukaryota</taxon>
        <taxon>Fungi</taxon>
        <taxon>Dikarya</taxon>
        <taxon>Ascomycota</taxon>
        <taxon>Pezizomycotina</taxon>
        <taxon>Leotiomycetes</taxon>
        <taxon>Erysiphales</taxon>
        <taxon>Erysiphaceae</taxon>
        <taxon>Erysiphe</taxon>
    </lineage>
</organism>
<dbReference type="STRING" id="225359.A0A2S4PS71"/>
<keyword evidence="2" id="KW-0240">DNA-directed RNA polymerase</keyword>
<dbReference type="EMBL" id="PEDP01000824">
    <property type="protein sequence ID" value="POS84880.1"/>
    <property type="molecule type" value="Genomic_DNA"/>
</dbReference>